<evidence type="ECO:0000313" key="1">
    <source>
        <dbReference type="EMBL" id="KAK7842965.1"/>
    </source>
</evidence>
<dbReference type="AlphaFoldDB" id="A0AAW0KVL2"/>
<comment type="caution">
    <text evidence="1">The sequence shown here is derived from an EMBL/GenBank/DDBJ whole genome shotgun (WGS) entry which is preliminary data.</text>
</comment>
<dbReference type="Proteomes" id="UP000237347">
    <property type="component" value="Unassembled WGS sequence"/>
</dbReference>
<evidence type="ECO:0000313" key="2">
    <source>
        <dbReference type="Proteomes" id="UP000237347"/>
    </source>
</evidence>
<gene>
    <name evidence="1" type="ORF">CFP56_013218</name>
</gene>
<protein>
    <submittedName>
        <fullName evidence="1">Uncharacterized protein</fullName>
    </submittedName>
</protein>
<reference evidence="1 2" key="1">
    <citation type="journal article" date="2018" name="Sci. Data">
        <title>The draft genome sequence of cork oak.</title>
        <authorList>
            <person name="Ramos A.M."/>
            <person name="Usie A."/>
            <person name="Barbosa P."/>
            <person name="Barros P.M."/>
            <person name="Capote T."/>
            <person name="Chaves I."/>
            <person name="Simoes F."/>
            <person name="Abreu I."/>
            <person name="Carrasquinho I."/>
            <person name="Faro C."/>
            <person name="Guimaraes J.B."/>
            <person name="Mendonca D."/>
            <person name="Nobrega F."/>
            <person name="Rodrigues L."/>
            <person name="Saibo N.J.M."/>
            <person name="Varela M.C."/>
            <person name="Egas C."/>
            <person name="Matos J."/>
            <person name="Miguel C.M."/>
            <person name="Oliveira M.M."/>
            <person name="Ricardo C.P."/>
            <person name="Goncalves S."/>
        </authorList>
    </citation>
    <scope>NUCLEOTIDE SEQUENCE [LARGE SCALE GENOMIC DNA]</scope>
    <source>
        <strain evidence="2">cv. HL8</strain>
    </source>
</reference>
<sequence length="113" mass="12757">MKKIRGKKQLDTNPRWHKEIKEKVNDEMGTIEMELDIMVTKAQKPMSLFGPKPLINLLSDDVLGPQWEILGIVHRCDGLGLPIDSQLCHVSLVDGTTHWPSFPPLSSEKDLNS</sequence>
<name>A0AAW0KVL2_QUESU</name>
<dbReference type="EMBL" id="PKMF04000212">
    <property type="protein sequence ID" value="KAK7842965.1"/>
    <property type="molecule type" value="Genomic_DNA"/>
</dbReference>
<organism evidence="1 2">
    <name type="scientific">Quercus suber</name>
    <name type="common">Cork oak</name>
    <dbReference type="NCBI Taxonomy" id="58331"/>
    <lineage>
        <taxon>Eukaryota</taxon>
        <taxon>Viridiplantae</taxon>
        <taxon>Streptophyta</taxon>
        <taxon>Embryophyta</taxon>
        <taxon>Tracheophyta</taxon>
        <taxon>Spermatophyta</taxon>
        <taxon>Magnoliopsida</taxon>
        <taxon>eudicotyledons</taxon>
        <taxon>Gunneridae</taxon>
        <taxon>Pentapetalae</taxon>
        <taxon>rosids</taxon>
        <taxon>fabids</taxon>
        <taxon>Fagales</taxon>
        <taxon>Fagaceae</taxon>
        <taxon>Quercus</taxon>
    </lineage>
</organism>
<proteinExistence type="predicted"/>
<keyword evidence="2" id="KW-1185">Reference proteome</keyword>
<accession>A0AAW0KVL2</accession>